<reference evidence="4 5" key="1">
    <citation type="submission" date="2019-06" db="EMBL/GenBank/DDBJ databases">
        <title>Draft genomes of female and male turbot (Scophthalmus maximus).</title>
        <authorList>
            <person name="Xu H."/>
            <person name="Xu X.-W."/>
            <person name="Shao C."/>
            <person name="Chen S."/>
        </authorList>
    </citation>
    <scope>NUCLEOTIDE SEQUENCE [LARGE SCALE GENOMIC DNA]</scope>
    <source>
        <strain evidence="4">Ysfricsl-2016a</strain>
        <tissue evidence="4">Blood</tissue>
    </source>
</reference>
<feature type="region of interest" description="Disordered" evidence="1">
    <location>
        <begin position="96"/>
        <end position="121"/>
    </location>
</feature>
<sequence length="121" mass="13304">MTVGRPEVLLVLQLLFVVHSCESNDSNIPNVDVGETKSILGINTIRPPCCRFFFSRSGLYPGSEEGWQVYSTASDPDGRCVCTVVAPARNLCKRDPRRGEREKRRSPGDCRSEADCGSIVA</sequence>
<proteinExistence type="predicted"/>
<protein>
    <recommendedName>
        <fullName evidence="3">Noelin domain-containing protein</fullName>
    </recommendedName>
</protein>
<organism evidence="4 5">
    <name type="scientific">Scophthalmus maximus</name>
    <name type="common">Turbot</name>
    <name type="synonym">Psetta maxima</name>
    <dbReference type="NCBI Taxonomy" id="52904"/>
    <lineage>
        <taxon>Eukaryota</taxon>
        <taxon>Metazoa</taxon>
        <taxon>Chordata</taxon>
        <taxon>Craniata</taxon>
        <taxon>Vertebrata</taxon>
        <taxon>Euteleostomi</taxon>
        <taxon>Actinopterygii</taxon>
        <taxon>Neopterygii</taxon>
        <taxon>Teleostei</taxon>
        <taxon>Neoteleostei</taxon>
        <taxon>Acanthomorphata</taxon>
        <taxon>Carangaria</taxon>
        <taxon>Pleuronectiformes</taxon>
        <taxon>Pleuronectoidei</taxon>
        <taxon>Scophthalmidae</taxon>
        <taxon>Scophthalmus</taxon>
    </lineage>
</organism>
<dbReference type="EMBL" id="VEVO01000009">
    <property type="protein sequence ID" value="KAF0037148.1"/>
    <property type="molecule type" value="Genomic_DNA"/>
</dbReference>
<dbReference type="AlphaFoldDB" id="A0A6A4SYG3"/>
<comment type="caution">
    <text evidence="4">The sequence shown here is derived from an EMBL/GenBank/DDBJ whole genome shotgun (WGS) entry which is preliminary data.</text>
</comment>
<keyword evidence="2" id="KW-0732">Signal</keyword>
<feature type="signal peptide" evidence="2">
    <location>
        <begin position="1"/>
        <end position="23"/>
    </location>
</feature>
<dbReference type="Proteomes" id="UP000438429">
    <property type="component" value="Unassembled WGS sequence"/>
</dbReference>
<accession>A0A6A4SYG3</accession>
<evidence type="ECO:0000256" key="2">
    <source>
        <dbReference type="SAM" id="SignalP"/>
    </source>
</evidence>
<dbReference type="InterPro" id="IPR022082">
    <property type="entry name" value="Noelin_dom"/>
</dbReference>
<feature type="domain" description="Noelin" evidence="3">
    <location>
        <begin position="62"/>
        <end position="98"/>
    </location>
</feature>
<feature type="compositionally biased region" description="Basic and acidic residues" evidence="1">
    <location>
        <begin position="96"/>
        <end position="114"/>
    </location>
</feature>
<dbReference type="Pfam" id="PF12308">
    <property type="entry name" value="Noelin-1"/>
    <property type="match status" value="1"/>
</dbReference>
<evidence type="ECO:0000259" key="3">
    <source>
        <dbReference type="Pfam" id="PF12308"/>
    </source>
</evidence>
<feature type="chain" id="PRO_5025692821" description="Noelin domain-containing protein" evidence="2">
    <location>
        <begin position="24"/>
        <end position="121"/>
    </location>
</feature>
<name>A0A6A4SYG3_SCOMX</name>
<evidence type="ECO:0000313" key="5">
    <source>
        <dbReference type="Proteomes" id="UP000438429"/>
    </source>
</evidence>
<evidence type="ECO:0000313" key="4">
    <source>
        <dbReference type="EMBL" id="KAF0037148.1"/>
    </source>
</evidence>
<evidence type="ECO:0000256" key="1">
    <source>
        <dbReference type="SAM" id="MobiDB-lite"/>
    </source>
</evidence>
<gene>
    <name evidence="4" type="ORF">F2P81_010022</name>
</gene>